<feature type="region of interest" description="Disordered" evidence="1">
    <location>
        <begin position="1"/>
        <end position="28"/>
    </location>
</feature>
<feature type="region of interest" description="Disordered" evidence="1">
    <location>
        <begin position="78"/>
        <end position="153"/>
    </location>
</feature>
<dbReference type="AlphaFoldDB" id="M2WHK7"/>
<name>M2WHK7_DOTSN</name>
<protein>
    <submittedName>
        <fullName evidence="2">Uncharacterized protein</fullName>
    </submittedName>
</protein>
<accession>M2WHK7</accession>
<evidence type="ECO:0000313" key="2">
    <source>
        <dbReference type="EMBL" id="EME38082.1"/>
    </source>
</evidence>
<feature type="compositionally biased region" description="Polar residues" evidence="1">
    <location>
        <begin position="78"/>
        <end position="91"/>
    </location>
</feature>
<reference evidence="3" key="1">
    <citation type="journal article" date="2012" name="PLoS Genet.">
        <title>The genomes of the fungal plant pathogens Cladosporium fulvum and Dothistroma septosporum reveal adaptation to different hosts and lifestyles but also signatures of common ancestry.</title>
        <authorList>
            <person name="de Wit P.J.G.M."/>
            <person name="van der Burgt A."/>
            <person name="Oekmen B."/>
            <person name="Stergiopoulos I."/>
            <person name="Abd-Elsalam K.A."/>
            <person name="Aerts A.L."/>
            <person name="Bahkali A.H."/>
            <person name="Beenen H.G."/>
            <person name="Chettri P."/>
            <person name="Cox M.P."/>
            <person name="Datema E."/>
            <person name="de Vries R.P."/>
            <person name="Dhillon B."/>
            <person name="Ganley A.R."/>
            <person name="Griffiths S.A."/>
            <person name="Guo Y."/>
            <person name="Hamelin R.C."/>
            <person name="Henrissat B."/>
            <person name="Kabir M.S."/>
            <person name="Jashni M.K."/>
            <person name="Kema G."/>
            <person name="Klaubauf S."/>
            <person name="Lapidus A."/>
            <person name="Levasseur A."/>
            <person name="Lindquist E."/>
            <person name="Mehrabi R."/>
            <person name="Ohm R.A."/>
            <person name="Owen T.J."/>
            <person name="Salamov A."/>
            <person name="Schwelm A."/>
            <person name="Schijlen E."/>
            <person name="Sun H."/>
            <person name="van den Burg H.A."/>
            <person name="van Ham R.C.H.J."/>
            <person name="Zhang S."/>
            <person name="Goodwin S.B."/>
            <person name="Grigoriev I.V."/>
            <person name="Collemare J."/>
            <person name="Bradshaw R.E."/>
        </authorList>
    </citation>
    <scope>NUCLEOTIDE SEQUENCE [LARGE SCALE GENOMIC DNA]</scope>
    <source>
        <strain evidence="3">NZE10 / CBS 128990</strain>
    </source>
</reference>
<dbReference type="EMBL" id="KB446548">
    <property type="protein sequence ID" value="EME38082.1"/>
    <property type="molecule type" value="Genomic_DNA"/>
</dbReference>
<keyword evidence="3" id="KW-1185">Reference proteome</keyword>
<evidence type="ECO:0000313" key="3">
    <source>
        <dbReference type="Proteomes" id="UP000016933"/>
    </source>
</evidence>
<dbReference type="Proteomes" id="UP000016933">
    <property type="component" value="Unassembled WGS sequence"/>
</dbReference>
<sequence>MRAPNHKKQTNNSASSNDVKTSDFSDSGTIYDNSLNSNRLALDPPLGDPALREFLYNFPLDPALRSITTTCPLNSALGGSSTARGTQSAPHSATYHFPLDLALRGPGPSNSQNQDLRSPHSSGPTMTPALRNPLPDISTTPQPRTGNPITSQSAMLNSVKTHSQTYNLASPASITD</sequence>
<reference evidence="2 3" key="2">
    <citation type="journal article" date="2012" name="PLoS Pathog.">
        <title>Diverse lifestyles and strategies of plant pathogenesis encoded in the genomes of eighteen Dothideomycetes fungi.</title>
        <authorList>
            <person name="Ohm R.A."/>
            <person name="Feau N."/>
            <person name="Henrissat B."/>
            <person name="Schoch C.L."/>
            <person name="Horwitz B.A."/>
            <person name="Barry K.W."/>
            <person name="Condon B.J."/>
            <person name="Copeland A.C."/>
            <person name="Dhillon B."/>
            <person name="Glaser F."/>
            <person name="Hesse C.N."/>
            <person name="Kosti I."/>
            <person name="LaButti K."/>
            <person name="Lindquist E.A."/>
            <person name="Lucas S."/>
            <person name="Salamov A.A."/>
            <person name="Bradshaw R.E."/>
            <person name="Ciuffetti L."/>
            <person name="Hamelin R.C."/>
            <person name="Kema G.H.J."/>
            <person name="Lawrence C."/>
            <person name="Scott J.A."/>
            <person name="Spatafora J.W."/>
            <person name="Turgeon B.G."/>
            <person name="de Wit P.J.G.M."/>
            <person name="Zhong S."/>
            <person name="Goodwin S.B."/>
            <person name="Grigoriev I.V."/>
        </authorList>
    </citation>
    <scope>NUCLEOTIDE SEQUENCE [LARGE SCALE GENOMIC DNA]</scope>
    <source>
        <strain evidence="3">NZE10 / CBS 128990</strain>
    </source>
</reference>
<feature type="compositionally biased region" description="Polar residues" evidence="1">
    <location>
        <begin position="108"/>
        <end position="125"/>
    </location>
</feature>
<organism evidence="2 3">
    <name type="scientific">Dothistroma septosporum (strain NZE10 / CBS 128990)</name>
    <name type="common">Red band needle blight fungus</name>
    <name type="synonym">Mycosphaerella pini</name>
    <dbReference type="NCBI Taxonomy" id="675120"/>
    <lineage>
        <taxon>Eukaryota</taxon>
        <taxon>Fungi</taxon>
        <taxon>Dikarya</taxon>
        <taxon>Ascomycota</taxon>
        <taxon>Pezizomycotina</taxon>
        <taxon>Dothideomycetes</taxon>
        <taxon>Dothideomycetidae</taxon>
        <taxon>Mycosphaerellales</taxon>
        <taxon>Mycosphaerellaceae</taxon>
        <taxon>Dothistroma</taxon>
    </lineage>
</organism>
<feature type="compositionally biased region" description="Polar residues" evidence="1">
    <location>
        <begin position="10"/>
        <end position="28"/>
    </location>
</feature>
<proteinExistence type="predicted"/>
<dbReference type="HOGENOM" id="CLU_1525108_0_0_1"/>
<evidence type="ECO:0000256" key="1">
    <source>
        <dbReference type="SAM" id="MobiDB-lite"/>
    </source>
</evidence>
<gene>
    <name evidence="2" type="ORF">DOTSEDRAFT_29679</name>
</gene>
<feature type="compositionally biased region" description="Polar residues" evidence="1">
    <location>
        <begin position="137"/>
        <end position="153"/>
    </location>
</feature>